<gene>
    <name evidence="3" type="ORF">FHQ07_03580</name>
    <name evidence="4" type="ORF">FHQ07_03910</name>
</gene>
<dbReference type="KEGG" id="thes:FHQ07_03910"/>
<dbReference type="SMART" id="SM00894">
    <property type="entry name" value="Excalibur"/>
    <property type="match status" value="1"/>
</dbReference>
<dbReference type="KEGG" id="thes:FHQ07_03580"/>
<name>A0A5B7ZTB7_9GAMM</name>
<dbReference type="EMBL" id="CP040871">
    <property type="protein sequence ID" value="QDA58436.1"/>
    <property type="molecule type" value="Genomic_DNA"/>
</dbReference>
<dbReference type="OrthoDB" id="72963at2"/>
<dbReference type="EMBL" id="CP040871">
    <property type="protein sequence ID" value="QDA58434.1"/>
    <property type="molecule type" value="Genomic_DNA"/>
</dbReference>
<feature type="region of interest" description="Disordered" evidence="1">
    <location>
        <begin position="1"/>
        <end position="23"/>
    </location>
</feature>
<evidence type="ECO:0000313" key="3">
    <source>
        <dbReference type="EMBL" id="QDA58434.1"/>
    </source>
</evidence>
<evidence type="ECO:0000256" key="1">
    <source>
        <dbReference type="SAM" id="MobiDB-lite"/>
    </source>
</evidence>
<proteinExistence type="predicted"/>
<feature type="domain" description="Excalibur calcium-binding" evidence="2">
    <location>
        <begin position="52"/>
        <end position="87"/>
    </location>
</feature>
<accession>A0A5B7ZTB7</accession>
<evidence type="ECO:0000259" key="2">
    <source>
        <dbReference type="SMART" id="SM00894"/>
    </source>
</evidence>
<dbReference type="InterPro" id="IPR008613">
    <property type="entry name" value="Excalibur_Ca-bd_domain"/>
</dbReference>
<dbReference type="AlphaFoldDB" id="A0A5B7ZTB7"/>
<evidence type="ECO:0000313" key="5">
    <source>
        <dbReference type="Proteomes" id="UP000308149"/>
    </source>
</evidence>
<dbReference type="Pfam" id="PF05901">
    <property type="entry name" value="Excalibur"/>
    <property type="match status" value="1"/>
</dbReference>
<keyword evidence="5" id="KW-1185">Reference proteome</keyword>
<reference evidence="3 5" key="1">
    <citation type="submission" date="2019-06" db="EMBL/GenBank/DDBJ databases">
        <title>Thermomonas aquatica sp. nov., isolated from an industrial wastewater treatment plant.</title>
        <authorList>
            <person name="Jeon J.H."/>
            <person name="Park D.-S."/>
        </authorList>
    </citation>
    <scope>NUCLEOTIDE SEQUENCE [LARGE SCALE GENOMIC DNA]</scope>
    <source>
        <strain evidence="3 5">SY21</strain>
    </source>
</reference>
<dbReference type="Proteomes" id="UP000308149">
    <property type="component" value="Chromosome"/>
</dbReference>
<sequence>MYSSKSAETSSPPPQAAPRRVVVTPTVDDRSWIKPKDNQAVTSSAPQTACDGRTTCPQMRSCEEAKYFIQHCPNTSMDGDRDGIPCEEQWCGH</sequence>
<protein>
    <submittedName>
        <fullName evidence="3">Excalibur calcium-binding domain-containing protein</fullName>
    </submittedName>
</protein>
<organism evidence="3 5">
    <name type="scientific">Thermomonas aquatica</name>
    <dbReference type="NCBI Taxonomy" id="2202149"/>
    <lineage>
        <taxon>Bacteria</taxon>
        <taxon>Pseudomonadati</taxon>
        <taxon>Pseudomonadota</taxon>
        <taxon>Gammaproteobacteria</taxon>
        <taxon>Lysobacterales</taxon>
        <taxon>Lysobacteraceae</taxon>
        <taxon>Thermomonas</taxon>
    </lineage>
</organism>
<evidence type="ECO:0000313" key="4">
    <source>
        <dbReference type="EMBL" id="QDA58436.1"/>
    </source>
</evidence>